<feature type="transmembrane region" description="Helical" evidence="8">
    <location>
        <begin position="223"/>
        <end position="240"/>
    </location>
</feature>
<name>A0A1Y5HMS7_OLEAN</name>
<evidence type="ECO:0000256" key="7">
    <source>
        <dbReference type="SAM" id="MobiDB-lite"/>
    </source>
</evidence>
<feature type="transmembrane region" description="Helical" evidence="8">
    <location>
        <begin position="697"/>
        <end position="720"/>
    </location>
</feature>
<dbReference type="PANTHER" id="PTHR33406">
    <property type="entry name" value="MEMBRANE PROTEIN MJ1562-RELATED"/>
    <property type="match status" value="1"/>
</dbReference>
<feature type="compositionally biased region" description="Basic and acidic residues" evidence="7">
    <location>
        <begin position="780"/>
        <end position="791"/>
    </location>
</feature>
<dbReference type="Proteomes" id="UP000227088">
    <property type="component" value="Unassembled WGS sequence"/>
</dbReference>
<feature type="transmembrane region" description="Helical" evidence="8">
    <location>
        <begin position="394"/>
        <end position="414"/>
    </location>
</feature>
<feature type="transmembrane region" description="Helical" evidence="8">
    <location>
        <begin position="601"/>
        <end position="623"/>
    </location>
</feature>
<evidence type="ECO:0000313" key="11">
    <source>
        <dbReference type="Proteomes" id="UP000227088"/>
    </source>
</evidence>
<evidence type="ECO:0000256" key="1">
    <source>
        <dbReference type="ARBA" id="ARBA00004651"/>
    </source>
</evidence>
<feature type="transmembrane region" description="Helical" evidence="8">
    <location>
        <begin position="351"/>
        <end position="373"/>
    </location>
</feature>
<dbReference type="PANTHER" id="PTHR33406:SF6">
    <property type="entry name" value="MEMBRANE PROTEIN YDGH-RELATED"/>
    <property type="match status" value="1"/>
</dbReference>
<keyword evidence="3" id="KW-1003">Cell membrane</keyword>
<evidence type="ECO:0000256" key="3">
    <source>
        <dbReference type="ARBA" id="ARBA00022475"/>
    </source>
</evidence>
<feature type="transmembrane region" description="Helical" evidence="8">
    <location>
        <begin position="319"/>
        <end position="339"/>
    </location>
</feature>
<feature type="region of interest" description="Disordered" evidence="7">
    <location>
        <begin position="767"/>
        <end position="797"/>
    </location>
</feature>
<protein>
    <recommendedName>
        <fullName evidence="9">SSD domain-containing protein</fullName>
    </recommendedName>
</protein>
<feature type="transmembrane region" description="Helical" evidence="8">
    <location>
        <begin position="630"/>
        <end position="650"/>
    </location>
</feature>
<evidence type="ECO:0000259" key="9">
    <source>
        <dbReference type="PROSITE" id="PS50156"/>
    </source>
</evidence>
<comment type="similarity">
    <text evidence="2">Belongs to the resistance-nodulation-cell division (RND) (TC 2.A.6) family. MmpL subfamily.</text>
</comment>
<feature type="transmembrane region" description="Helical" evidence="8">
    <location>
        <begin position="656"/>
        <end position="677"/>
    </location>
</feature>
<dbReference type="Pfam" id="PF03176">
    <property type="entry name" value="MMPL"/>
    <property type="match status" value="2"/>
</dbReference>
<organism evidence="10 11">
    <name type="scientific">Oleispira antarctica</name>
    <dbReference type="NCBI Taxonomy" id="188908"/>
    <lineage>
        <taxon>Bacteria</taxon>
        <taxon>Pseudomonadati</taxon>
        <taxon>Pseudomonadota</taxon>
        <taxon>Gammaproteobacteria</taxon>
        <taxon>Oceanospirillales</taxon>
        <taxon>Oceanospirillaceae</taxon>
        <taxon>Oleispira</taxon>
    </lineage>
</organism>
<dbReference type="InterPro" id="IPR004869">
    <property type="entry name" value="MMPL_dom"/>
</dbReference>
<dbReference type="InterPro" id="IPR000731">
    <property type="entry name" value="SSD"/>
</dbReference>
<evidence type="ECO:0000256" key="5">
    <source>
        <dbReference type="ARBA" id="ARBA00022989"/>
    </source>
</evidence>
<feature type="transmembrane region" description="Helical" evidence="8">
    <location>
        <begin position="281"/>
        <end position="299"/>
    </location>
</feature>
<evidence type="ECO:0000256" key="6">
    <source>
        <dbReference type="ARBA" id="ARBA00023136"/>
    </source>
</evidence>
<accession>A0A1Y5HMS7</accession>
<reference evidence="11" key="1">
    <citation type="journal article" date="2017" name="Proc. Natl. Acad. Sci. U.S.A.">
        <title>Simulation of Deepwater Horizon oil plume reveals substrate specialization within a complex community of hydrocarbon degraders.</title>
        <authorList>
            <person name="Hu P."/>
            <person name="Dubinsky E.A."/>
            <person name="Probst A.J."/>
            <person name="Wang J."/>
            <person name="Sieber C.M.K."/>
            <person name="Tom L.M."/>
            <person name="Gardinali P."/>
            <person name="Banfield J.F."/>
            <person name="Atlas R.M."/>
            <person name="Andersen G.L."/>
        </authorList>
    </citation>
    <scope>NUCLEOTIDE SEQUENCE [LARGE SCALE GENOMIC DNA]</scope>
</reference>
<evidence type="ECO:0000313" key="10">
    <source>
        <dbReference type="EMBL" id="OUS37053.1"/>
    </source>
</evidence>
<evidence type="ECO:0000256" key="8">
    <source>
        <dbReference type="SAM" id="Phobius"/>
    </source>
</evidence>
<comment type="caution">
    <text evidence="10">The sequence shown here is derived from an EMBL/GenBank/DDBJ whole genome shotgun (WGS) entry which is preliminary data.</text>
</comment>
<keyword evidence="4 8" id="KW-0812">Transmembrane</keyword>
<dbReference type="GO" id="GO:0005886">
    <property type="term" value="C:plasma membrane"/>
    <property type="evidence" value="ECO:0007669"/>
    <property type="project" value="UniProtKB-SubCell"/>
</dbReference>
<dbReference type="InterPro" id="IPR050545">
    <property type="entry name" value="Mycobact_MmpL"/>
</dbReference>
<evidence type="ECO:0000256" key="4">
    <source>
        <dbReference type="ARBA" id="ARBA00022692"/>
    </source>
</evidence>
<keyword evidence="5 8" id="KW-1133">Transmembrane helix</keyword>
<comment type="subcellular location">
    <subcellularLocation>
        <location evidence="1">Cell membrane</location>
        <topology evidence="1">Multi-pass membrane protein</topology>
    </subcellularLocation>
</comment>
<feature type="domain" description="SSD" evidence="9">
    <location>
        <begin position="247"/>
        <end position="372"/>
    </location>
</feature>
<dbReference type="Gene3D" id="1.20.1640.10">
    <property type="entry name" value="Multidrug efflux transporter AcrB transmembrane domain"/>
    <property type="match status" value="2"/>
</dbReference>
<dbReference type="PROSITE" id="PS50156">
    <property type="entry name" value="SSD"/>
    <property type="match status" value="2"/>
</dbReference>
<feature type="transmembrane region" description="Helical" evidence="8">
    <location>
        <begin position="247"/>
        <end position="269"/>
    </location>
</feature>
<sequence length="797" mass="89292">MLENYIRWIIAHAKWLAALCVLTLLTLSYGVTNLTFTSDFRAYFGPENPQLLAFENMEKTFSKQENVYFYIHAKEGDLFSNQGLRLIEKLTDESWKLPYSQKVTSLQNYQHTEAADDELIIDYLYYDADELTDNDLQRIKKISFTEPTLLHRLISEDGASTGINVRTVLPEGTTMRTSKEAVLAARTLAQQIRPDFPEFEILVGGSLTSNVTMGEAIKQDIENLLGLSYLVMIITMVILLRTFSGMLLTLMIISFSVLSTMGLFGWLGFTMTPPTGFVPTAILTIAVADSIHILISYYYELNHGKSKFEAIQEALRINFSPVFITSITTVIGVLCLNTSDSPPYRDMGNMIAAGVFFAWLYSITFLPAMLALMPTPKGKVENNKPSFMLTFANYVIRFYKPVFILMAIIIIAIGSQLNKNTISERWHEFFDTSFEVRNTLEATNETLGGLHRIFFVLDSQVEGGINSPAYLQQTDDFVQWLLTQDKVSTVDSITTIIKRLNKNLHNNDEAWFNIPENRELAAQYLLLYELSLPLGLGLDDTINNDRSASRLTVSFEKADSIYILELEEKSLSWLKENAPDIYVSEGTGLDIVFANLTFRNIGSMMTGTSIALVLISFLLIFALRSFKVGLISLIPNIMPAILAYGIWGMINGQIDTAVSVVVCLSLGIVVDDTVHFLSKYLRARREQGLDTEDAIRYAFNTVGNALMVTSAVLVGGFMVMQFSHFHPSNNMGMLLAITILVALLVDFLFLPPLLMFLDRSKNQQAAPAPKVAQDNIKAQVPEKRASDKLDEQASVNV</sequence>
<keyword evidence="6 8" id="KW-0472">Membrane</keyword>
<dbReference type="AlphaFoldDB" id="A0A1Y5HMS7"/>
<proteinExistence type="inferred from homology"/>
<evidence type="ECO:0000256" key="2">
    <source>
        <dbReference type="ARBA" id="ARBA00010157"/>
    </source>
</evidence>
<gene>
    <name evidence="10" type="ORF">A9R00_11270</name>
</gene>
<dbReference type="SUPFAM" id="SSF82866">
    <property type="entry name" value="Multidrug efflux transporter AcrB transmembrane domain"/>
    <property type="match status" value="2"/>
</dbReference>
<feature type="domain" description="SSD" evidence="9">
    <location>
        <begin position="579"/>
        <end position="756"/>
    </location>
</feature>
<feature type="transmembrane region" description="Helical" evidence="8">
    <location>
        <begin position="732"/>
        <end position="757"/>
    </location>
</feature>
<dbReference type="EMBL" id="MABE01000644">
    <property type="protein sequence ID" value="OUS37053.1"/>
    <property type="molecule type" value="Genomic_DNA"/>
</dbReference>